<dbReference type="InterPro" id="IPR043128">
    <property type="entry name" value="Rev_trsase/Diguanyl_cyclase"/>
</dbReference>
<reference evidence="3" key="1">
    <citation type="submission" date="2025-08" db="UniProtKB">
        <authorList>
            <consortium name="RefSeq"/>
        </authorList>
    </citation>
    <scope>IDENTIFICATION</scope>
    <source>
        <tissue evidence="3">Tentacle</tissue>
    </source>
</reference>
<dbReference type="PANTHER" id="PTHR33050">
    <property type="entry name" value="REVERSE TRANSCRIPTASE DOMAIN-CONTAINING PROTEIN"/>
    <property type="match status" value="1"/>
</dbReference>
<evidence type="ECO:0000259" key="1">
    <source>
        <dbReference type="PROSITE" id="PS50878"/>
    </source>
</evidence>
<dbReference type="InterPro" id="IPR052055">
    <property type="entry name" value="Hepadnavirus_pol/RT"/>
</dbReference>
<dbReference type="CDD" id="cd09275">
    <property type="entry name" value="RNase_HI_RT_DIRS1"/>
    <property type="match status" value="1"/>
</dbReference>
<dbReference type="Gene3D" id="3.30.70.270">
    <property type="match status" value="1"/>
</dbReference>
<feature type="domain" description="Reverse transcriptase" evidence="1">
    <location>
        <begin position="1"/>
        <end position="133"/>
    </location>
</feature>
<dbReference type="Pfam" id="PF00078">
    <property type="entry name" value="RVT_1"/>
    <property type="match status" value="1"/>
</dbReference>
<sequence length="324" mass="36849">MVSNYGPGALIAKFDVQSAYRNVAIHPSDRHLLGMKWRDRYYVDLVLPFGLRSAPFIFDSIASVVEWIMLNNHRVSDLVHYLDDFITTGPPGTDLCASNLKNAVECCAALGLPLHPDKCQGPATTLVVLGIKLDSVNRVARLPVDKLASLRALIDSWTKRRGCRRHELESLVGHLHHAAKDVWPGWAFLRRMIKLLCCFRDRDHPIRLNAEFHLDLAWWNQILESWNGVSFWLYPGMTPLASVEVTSDAAGSLGYGAFLDREWFNGIWSDRQRPQSIAYKELFPVAIAAHLWGRYWCRQHVVFRSDNESVVAIRLFSFPVANKV</sequence>
<evidence type="ECO:0000313" key="2">
    <source>
        <dbReference type="Proteomes" id="UP000515163"/>
    </source>
</evidence>
<dbReference type="PROSITE" id="PS50878">
    <property type="entry name" value="RT_POL"/>
    <property type="match status" value="1"/>
</dbReference>
<dbReference type="KEGG" id="aten:116298243"/>
<dbReference type="SUPFAM" id="SSF56672">
    <property type="entry name" value="DNA/RNA polymerases"/>
    <property type="match status" value="1"/>
</dbReference>
<protein>
    <submittedName>
        <fullName evidence="3">Uncharacterized protein LOC116298243</fullName>
    </submittedName>
</protein>
<gene>
    <name evidence="3" type="primary">LOC116298243</name>
</gene>
<dbReference type="OrthoDB" id="6019648at2759"/>
<proteinExistence type="predicted"/>
<evidence type="ECO:0000313" key="3">
    <source>
        <dbReference type="RefSeq" id="XP_031562491.1"/>
    </source>
</evidence>
<dbReference type="InParanoid" id="A0A6P8I4U2"/>
<dbReference type="PANTHER" id="PTHR33050:SF8">
    <property type="entry name" value="REVERSE TRANSCRIPTASE DOMAIN-CONTAINING PROTEIN"/>
    <property type="match status" value="1"/>
</dbReference>
<dbReference type="Proteomes" id="UP000515163">
    <property type="component" value="Unplaced"/>
</dbReference>
<dbReference type="InterPro" id="IPR000477">
    <property type="entry name" value="RT_dom"/>
</dbReference>
<dbReference type="InterPro" id="IPR043502">
    <property type="entry name" value="DNA/RNA_pol_sf"/>
</dbReference>
<organism evidence="2 3">
    <name type="scientific">Actinia tenebrosa</name>
    <name type="common">Australian red waratah sea anemone</name>
    <dbReference type="NCBI Taxonomy" id="6105"/>
    <lineage>
        <taxon>Eukaryota</taxon>
        <taxon>Metazoa</taxon>
        <taxon>Cnidaria</taxon>
        <taxon>Anthozoa</taxon>
        <taxon>Hexacorallia</taxon>
        <taxon>Actiniaria</taxon>
        <taxon>Actiniidae</taxon>
        <taxon>Actinia</taxon>
    </lineage>
</organism>
<keyword evidence="2" id="KW-1185">Reference proteome</keyword>
<dbReference type="AlphaFoldDB" id="A0A6P8I4U2"/>
<dbReference type="RefSeq" id="XP_031562491.1">
    <property type="nucleotide sequence ID" value="XM_031706631.1"/>
</dbReference>
<name>A0A6P8I4U2_ACTTE</name>
<accession>A0A6P8I4U2</accession>
<dbReference type="GeneID" id="116298243"/>
<dbReference type="Gene3D" id="3.10.10.10">
    <property type="entry name" value="HIV Type 1 Reverse Transcriptase, subunit A, domain 1"/>
    <property type="match status" value="1"/>
</dbReference>